<name>A0A4V1AKQ2_9FLAO</name>
<evidence type="ECO:0000313" key="2">
    <source>
        <dbReference type="EMBL" id="QBO57054.1"/>
    </source>
</evidence>
<gene>
    <name evidence="2" type="ORF">NBC122_00196</name>
</gene>
<reference evidence="2 3" key="1">
    <citation type="submission" date="2019-03" db="EMBL/GenBank/DDBJ databases">
        <authorList>
            <person name="Kim H."/>
            <person name="Yu S.-M."/>
        </authorList>
    </citation>
    <scope>NUCLEOTIDE SEQUENCE [LARGE SCALE GENOMIC DNA]</scope>
    <source>
        <strain evidence="2 3">NBC122</strain>
    </source>
</reference>
<keyword evidence="1" id="KW-0812">Transmembrane</keyword>
<accession>A0A4V1AKQ2</accession>
<evidence type="ECO:0000256" key="1">
    <source>
        <dbReference type="SAM" id="Phobius"/>
    </source>
</evidence>
<feature type="transmembrane region" description="Helical" evidence="1">
    <location>
        <begin position="113"/>
        <end position="133"/>
    </location>
</feature>
<protein>
    <submittedName>
        <fullName evidence="2">Uncharacterized protein</fullName>
    </submittedName>
</protein>
<dbReference type="EMBL" id="CP037954">
    <property type="protein sequence ID" value="QBO57054.1"/>
    <property type="molecule type" value="Genomic_DNA"/>
</dbReference>
<dbReference type="AlphaFoldDB" id="A0A4V1AKQ2"/>
<feature type="transmembrane region" description="Helical" evidence="1">
    <location>
        <begin position="79"/>
        <end position="101"/>
    </location>
</feature>
<dbReference type="RefSeq" id="WP_133438591.1">
    <property type="nucleotide sequence ID" value="NZ_CP037954.1"/>
</dbReference>
<dbReference type="KEGG" id="csal:NBC122_00196"/>
<keyword evidence="3" id="KW-1185">Reference proteome</keyword>
<proteinExistence type="predicted"/>
<evidence type="ECO:0000313" key="3">
    <source>
        <dbReference type="Proteomes" id="UP000294419"/>
    </source>
</evidence>
<keyword evidence="1" id="KW-0472">Membrane</keyword>
<keyword evidence="1" id="KW-1133">Transmembrane helix</keyword>
<organism evidence="2 3">
    <name type="scientific">Chryseobacterium salivictor</name>
    <dbReference type="NCBI Taxonomy" id="2547600"/>
    <lineage>
        <taxon>Bacteria</taxon>
        <taxon>Pseudomonadati</taxon>
        <taxon>Bacteroidota</taxon>
        <taxon>Flavobacteriia</taxon>
        <taxon>Flavobacteriales</taxon>
        <taxon>Weeksellaceae</taxon>
        <taxon>Chryseobacterium group</taxon>
        <taxon>Chryseobacterium</taxon>
    </lineage>
</organism>
<dbReference type="OrthoDB" id="1255718at2"/>
<dbReference type="Proteomes" id="UP000294419">
    <property type="component" value="Chromosome"/>
</dbReference>
<sequence>MKLNHSSEKINEAIRQNSKKSSLILDLANTTSWITDEKLFFGRESKDKIELGRTKTPFTAILPTLIIVFKKNNLQSPKLRLSIFGYLLFSVLLAAFLFVMVKKIVDSTFEGNLLFAMFLLLFFLCLVGVELYLTMESFKKLKQRIKE</sequence>